<dbReference type="GO" id="GO:0006207">
    <property type="term" value="P:'de novo' pyrimidine nucleobase biosynthetic process"/>
    <property type="evidence" value="ECO:0007669"/>
    <property type="project" value="InterPro"/>
</dbReference>
<accession>A0A9X4L9L9</accession>
<reference evidence="10" key="1">
    <citation type="submission" date="2022-05" db="EMBL/GenBank/DDBJ databases">
        <title>Comparative genomics of Staphylococcus equorum isolates.</title>
        <authorList>
            <person name="Luelf R.H."/>
        </authorList>
    </citation>
    <scope>NUCLEOTIDE SEQUENCE</scope>
    <source>
        <strain evidence="10">TMW 2.2343</strain>
    </source>
</reference>
<comment type="caution">
    <text evidence="10">The sequence shown here is derived from an EMBL/GenBank/DDBJ whole genome shotgun (WGS) entry which is preliminary data.</text>
</comment>
<feature type="binding site" evidence="7">
    <location>
        <position position="254"/>
    </location>
    <ligand>
        <name>carbamoyl phosphate</name>
        <dbReference type="ChEBI" id="CHEBI:58228"/>
    </ligand>
</feature>
<evidence type="ECO:0000256" key="3">
    <source>
        <dbReference type="ARBA" id="ARBA00022679"/>
    </source>
</evidence>
<dbReference type="HAMAP" id="MF_00001">
    <property type="entry name" value="Asp_carb_tr"/>
    <property type="match status" value="1"/>
</dbReference>
<dbReference type="GO" id="GO:0004070">
    <property type="term" value="F:aspartate carbamoyltransferase activity"/>
    <property type="evidence" value="ECO:0007669"/>
    <property type="project" value="UniProtKB-UniRule"/>
</dbReference>
<dbReference type="GO" id="GO:0044205">
    <property type="term" value="P:'de novo' UMP biosynthetic process"/>
    <property type="evidence" value="ECO:0007669"/>
    <property type="project" value="UniProtKB-UniRule"/>
</dbReference>
<dbReference type="GO" id="GO:0005829">
    <property type="term" value="C:cytosol"/>
    <property type="evidence" value="ECO:0007669"/>
    <property type="project" value="TreeGrafter"/>
</dbReference>
<dbReference type="NCBIfam" id="TIGR00670">
    <property type="entry name" value="asp_carb_tr"/>
    <property type="match status" value="1"/>
</dbReference>
<feature type="binding site" evidence="7">
    <location>
        <position position="160"/>
    </location>
    <ligand>
        <name>L-aspartate</name>
        <dbReference type="ChEBI" id="CHEBI:29991"/>
    </ligand>
</feature>
<feature type="binding site" evidence="7">
    <location>
        <position position="100"/>
    </location>
    <ligand>
        <name>carbamoyl phosphate</name>
        <dbReference type="ChEBI" id="CHEBI:58228"/>
    </ligand>
</feature>
<feature type="binding site" evidence="7">
    <location>
        <position position="130"/>
    </location>
    <ligand>
        <name>carbamoyl phosphate</name>
        <dbReference type="ChEBI" id="CHEBI:58228"/>
    </ligand>
</feature>
<dbReference type="InterPro" id="IPR006130">
    <property type="entry name" value="Asp/Orn_carbamoylTrfase"/>
</dbReference>
<dbReference type="Pfam" id="PF00185">
    <property type="entry name" value="OTCace"/>
    <property type="match status" value="1"/>
</dbReference>
<dbReference type="GO" id="GO:0016597">
    <property type="term" value="F:amino acid binding"/>
    <property type="evidence" value="ECO:0007669"/>
    <property type="project" value="InterPro"/>
</dbReference>
<dbReference type="PANTHER" id="PTHR45753">
    <property type="entry name" value="ORNITHINE CARBAMOYLTRANSFERASE, MITOCHONDRIAL"/>
    <property type="match status" value="1"/>
</dbReference>
<evidence type="ECO:0000256" key="1">
    <source>
        <dbReference type="ARBA" id="ARBA00004852"/>
    </source>
</evidence>
<dbReference type="Proteomes" id="UP001152302">
    <property type="component" value="Unassembled WGS sequence"/>
</dbReference>
<dbReference type="PRINTS" id="PR00101">
    <property type="entry name" value="ATCASE"/>
</dbReference>
<comment type="similarity">
    <text evidence="2 7">Belongs to the aspartate/ornithine carbamoyltransferase superfamily. ATCase family.</text>
</comment>
<comment type="function">
    <text evidence="5 7">Catalyzes the condensation of carbamoyl phosphate and aspartate to form carbamoyl aspartate and inorganic phosphate, the committed step in the de novo pyrimidine nucleotide biosynthesis pathway.</text>
</comment>
<feature type="binding site" evidence="7">
    <location>
        <position position="78"/>
    </location>
    <ligand>
        <name>L-aspartate</name>
        <dbReference type="ChEBI" id="CHEBI:29991"/>
    </ligand>
</feature>
<dbReference type="GO" id="GO:0006520">
    <property type="term" value="P:amino acid metabolic process"/>
    <property type="evidence" value="ECO:0007669"/>
    <property type="project" value="InterPro"/>
</dbReference>
<dbReference type="SUPFAM" id="SSF53671">
    <property type="entry name" value="Aspartate/ornithine carbamoyltransferase"/>
    <property type="match status" value="1"/>
</dbReference>
<sequence length="306" mass="34706">MDNLLSMEHLTTNEIYELVKRASAIKIGELQPQRYEDKFVANLFFENSTRTKSSFLVAEQKLGLKLIDFETNTSSVQKGETLYDTCKTLEQVGADVLVIRHSQTTYYDELKSLNVPIINAGDGSGQHPTQSLLDIMTIYEEYQTFEGLNILICGDIKNSRVARSNFQSLTALGANVMFSSPDAWKDTSLDAPYKDIDTVIDEVDIVMLLRVQHERHTDGDTIQFEVSNYHDQYGLTQARYDRLKAQAIVMHPAPVNRGVEIEHSLVEASKSRIFKQMENGMYLRMAVIDYILQSKGAETNEIINEC</sequence>
<dbReference type="EMBL" id="JAMBPX010000003">
    <property type="protein sequence ID" value="MDG0858632.1"/>
    <property type="molecule type" value="Genomic_DNA"/>
</dbReference>
<evidence type="ECO:0000256" key="4">
    <source>
        <dbReference type="ARBA" id="ARBA00022975"/>
    </source>
</evidence>
<evidence type="ECO:0000313" key="11">
    <source>
        <dbReference type="Proteomes" id="UP001152302"/>
    </source>
</evidence>
<feature type="binding site" evidence="7">
    <location>
        <position position="210"/>
    </location>
    <ligand>
        <name>L-aspartate</name>
        <dbReference type="ChEBI" id="CHEBI:29991"/>
    </ligand>
</feature>
<dbReference type="InterPro" id="IPR006131">
    <property type="entry name" value="Asp_carbamoyltransf_Asp/Orn-bd"/>
</dbReference>
<name>A0A9X4L9L9_9STAP</name>
<dbReference type="EC" id="2.1.3.2" evidence="7"/>
<evidence type="ECO:0000313" key="10">
    <source>
        <dbReference type="EMBL" id="MDG0858632.1"/>
    </source>
</evidence>
<evidence type="ECO:0000256" key="7">
    <source>
        <dbReference type="HAMAP-Rule" id="MF_00001"/>
    </source>
</evidence>
<dbReference type="InterPro" id="IPR002082">
    <property type="entry name" value="Asp_carbamoyltransf"/>
</dbReference>
<comment type="subunit">
    <text evidence="7">Heterododecamer (2C3:3R2) of six catalytic PyrB chains organized as two trimers (C3), and six regulatory PyrI chains organized as three dimers (R2).</text>
</comment>
<dbReference type="InterPro" id="IPR006132">
    <property type="entry name" value="Asp/Orn_carbamoyltranf_P-bd"/>
</dbReference>
<evidence type="ECO:0000256" key="2">
    <source>
        <dbReference type="ARBA" id="ARBA00008896"/>
    </source>
</evidence>
<keyword evidence="3 7" id="KW-0808">Transferase</keyword>
<dbReference type="PROSITE" id="PS00097">
    <property type="entry name" value="CARBAMOYLTRANSFERASE"/>
    <property type="match status" value="1"/>
</dbReference>
<dbReference type="InterPro" id="IPR036901">
    <property type="entry name" value="Asp/Orn_carbamoylTrfase_sf"/>
</dbReference>
<dbReference type="Pfam" id="PF02729">
    <property type="entry name" value="OTCace_N"/>
    <property type="match status" value="1"/>
</dbReference>
<feature type="binding site" evidence="7">
    <location>
        <position position="50"/>
    </location>
    <ligand>
        <name>carbamoyl phosphate</name>
        <dbReference type="ChEBI" id="CHEBI:58228"/>
    </ligand>
</feature>
<dbReference type="PRINTS" id="PR00100">
    <property type="entry name" value="AOTCASE"/>
</dbReference>
<keyword evidence="4 7" id="KW-0665">Pyrimidine biosynthesis</keyword>
<dbReference type="NCBIfam" id="NF002032">
    <property type="entry name" value="PRK00856.1"/>
    <property type="match status" value="1"/>
</dbReference>
<feature type="domain" description="Aspartate/ornithine carbamoyltransferase carbamoyl-P binding" evidence="9">
    <location>
        <begin position="3"/>
        <end position="140"/>
    </location>
</feature>
<dbReference type="RefSeq" id="WP_277581523.1">
    <property type="nucleotide sequence ID" value="NZ_JAMBPV010000005.1"/>
</dbReference>
<evidence type="ECO:0000259" key="8">
    <source>
        <dbReference type="Pfam" id="PF00185"/>
    </source>
</evidence>
<evidence type="ECO:0000256" key="5">
    <source>
        <dbReference type="ARBA" id="ARBA00043884"/>
    </source>
</evidence>
<feature type="domain" description="Aspartate/ornithine carbamoyltransferase Asp/Orn-binding" evidence="8">
    <location>
        <begin position="146"/>
        <end position="290"/>
    </location>
</feature>
<dbReference type="PANTHER" id="PTHR45753:SF6">
    <property type="entry name" value="ASPARTATE CARBAMOYLTRANSFERASE"/>
    <property type="match status" value="1"/>
</dbReference>
<dbReference type="Gene3D" id="3.40.50.1370">
    <property type="entry name" value="Aspartate/ornithine carbamoyltransferase"/>
    <property type="match status" value="2"/>
</dbReference>
<organism evidence="10 11">
    <name type="scientific">Staphylococcus equorum</name>
    <dbReference type="NCBI Taxonomy" id="246432"/>
    <lineage>
        <taxon>Bacteria</taxon>
        <taxon>Bacillati</taxon>
        <taxon>Bacillota</taxon>
        <taxon>Bacilli</taxon>
        <taxon>Bacillales</taxon>
        <taxon>Staphylococcaceae</taxon>
        <taxon>Staphylococcus</taxon>
    </lineage>
</organism>
<evidence type="ECO:0000259" key="9">
    <source>
        <dbReference type="Pfam" id="PF02729"/>
    </source>
</evidence>
<dbReference type="AlphaFoldDB" id="A0A9X4L9L9"/>
<proteinExistence type="inferred from homology"/>
<comment type="pathway">
    <text evidence="1 7">Pyrimidine metabolism; UMP biosynthesis via de novo pathway; (S)-dihydroorotate from bicarbonate: step 2/3.</text>
</comment>
<dbReference type="FunFam" id="3.40.50.1370:FF:000011">
    <property type="entry name" value="Aspartate carbamoyltransferase"/>
    <property type="match status" value="1"/>
</dbReference>
<gene>
    <name evidence="7" type="primary">pyrB</name>
    <name evidence="10" type="ORF">M4L21_04750</name>
</gene>
<comment type="catalytic activity">
    <reaction evidence="6 7">
        <text>carbamoyl phosphate + L-aspartate = N-carbamoyl-L-aspartate + phosphate + H(+)</text>
        <dbReference type="Rhea" id="RHEA:20013"/>
        <dbReference type="ChEBI" id="CHEBI:15378"/>
        <dbReference type="ChEBI" id="CHEBI:29991"/>
        <dbReference type="ChEBI" id="CHEBI:32814"/>
        <dbReference type="ChEBI" id="CHEBI:43474"/>
        <dbReference type="ChEBI" id="CHEBI:58228"/>
        <dbReference type="EC" id="2.1.3.2"/>
    </reaction>
</comment>
<feature type="binding site" evidence="7">
    <location>
        <position position="127"/>
    </location>
    <ligand>
        <name>carbamoyl phosphate</name>
        <dbReference type="ChEBI" id="CHEBI:58228"/>
    </ligand>
</feature>
<protein>
    <recommendedName>
        <fullName evidence="7">Aspartate carbamoyltransferase</fullName>
        <ecNumber evidence="7">2.1.3.2</ecNumber>
    </recommendedName>
    <alternativeName>
        <fullName evidence="7">Aspartate transcarbamylase</fullName>
        <shortName evidence="7">ATCase</shortName>
    </alternativeName>
</protein>
<feature type="binding site" evidence="7">
    <location>
        <position position="51"/>
    </location>
    <ligand>
        <name>carbamoyl phosphate</name>
        <dbReference type="ChEBI" id="CHEBI:58228"/>
    </ligand>
</feature>
<feature type="binding site" evidence="7">
    <location>
        <position position="253"/>
    </location>
    <ligand>
        <name>carbamoyl phosphate</name>
        <dbReference type="ChEBI" id="CHEBI:58228"/>
    </ligand>
</feature>
<evidence type="ECO:0000256" key="6">
    <source>
        <dbReference type="ARBA" id="ARBA00048859"/>
    </source>
</evidence>